<keyword evidence="9" id="KW-0443">Lipid metabolism</keyword>
<dbReference type="GO" id="GO:0004768">
    <property type="term" value="F:stearoyl-CoA 9-desaturase activity"/>
    <property type="evidence" value="ECO:0007669"/>
    <property type="project" value="UniProtKB-EC"/>
</dbReference>
<feature type="coiled-coil region" evidence="12">
    <location>
        <begin position="286"/>
        <end position="337"/>
    </location>
</feature>
<keyword evidence="4 13" id="KW-0812">Transmembrane</keyword>
<dbReference type="GO" id="GO:0006633">
    <property type="term" value="P:fatty acid biosynthetic process"/>
    <property type="evidence" value="ECO:0007669"/>
    <property type="project" value="UniProtKB-KW"/>
</dbReference>
<dbReference type="PANTHER" id="PTHR11351">
    <property type="entry name" value="ACYL-COA DESATURASE"/>
    <property type="match status" value="1"/>
</dbReference>
<keyword evidence="11" id="KW-0275">Fatty acid biosynthesis</keyword>
<evidence type="ECO:0000256" key="11">
    <source>
        <dbReference type="ARBA" id="ARBA00023160"/>
    </source>
</evidence>
<comment type="subcellular location">
    <subcellularLocation>
        <location evidence="1">Membrane</location>
        <topology evidence="1">Multi-pass membrane protein</topology>
    </subcellularLocation>
</comment>
<evidence type="ECO:0000256" key="4">
    <source>
        <dbReference type="ARBA" id="ARBA00022692"/>
    </source>
</evidence>
<dbReference type="STRING" id="698738.OLEAN_C15790"/>
<keyword evidence="12" id="KW-0175">Coiled coil</keyword>
<keyword evidence="3" id="KW-0444">Lipid biosynthesis</keyword>
<evidence type="ECO:0000256" key="1">
    <source>
        <dbReference type="ARBA" id="ARBA00004141"/>
    </source>
</evidence>
<sequence length="388" mass="45462">MNSQNTKQKPPINWVPVIMFSVSTLALLTLVPWYGIQYGYNASAVVAFVIITWLTGMSITGGYHRLWSHNAYEAHPILRVWYALWGATAMQNTILDWCSGHRVHHRHCDDVELDPYSAKRGLWFSHMGWMLRKYPSGQVNFDNVKNLMNDPVVMWQYKYYLPITLGMNFGIPIILGLIFGDVVGMLLLAGVARLVLAHHITFFINSIAHKWGSQPYTDENTARDNTFFAFLTHGEGYHNYHHIFQTDYRNGIRWFHWDPTKWFIKACSWVGLTKNLKKVPDFKIQRAKVKMQFKRANEQLAQASNTDQFSDNIDQWKQTLEKEYDDFKILLNEWTELQTGKYQQTCKTLQEKWQGASIHIRFKEIEDGLKLQHERLQEFNAQFSFVKV</sequence>
<dbReference type="HOGENOM" id="CLU_027359_1_3_6"/>
<dbReference type="Proteomes" id="UP000032749">
    <property type="component" value="Chromosome"/>
</dbReference>
<evidence type="ECO:0000256" key="5">
    <source>
        <dbReference type="ARBA" id="ARBA00022832"/>
    </source>
</evidence>
<dbReference type="PATRIC" id="fig|698738.3.peg.1634"/>
<keyword evidence="8" id="KW-0408">Iron</keyword>
<dbReference type="AlphaFoldDB" id="R4YM42"/>
<name>R4YM42_OLEAN</name>
<dbReference type="PANTHER" id="PTHR11351:SF31">
    <property type="entry name" value="DESATURASE 1, ISOFORM A-RELATED"/>
    <property type="match status" value="1"/>
</dbReference>
<evidence type="ECO:0000256" key="3">
    <source>
        <dbReference type="ARBA" id="ARBA00022516"/>
    </source>
</evidence>
<keyword evidence="10 13" id="KW-0472">Membrane</keyword>
<keyword evidence="7 15" id="KW-0560">Oxidoreductase</keyword>
<dbReference type="EMBL" id="FO203512">
    <property type="protein sequence ID" value="CCK75755.1"/>
    <property type="molecule type" value="Genomic_DNA"/>
</dbReference>
<keyword evidence="6 13" id="KW-1133">Transmembrane helix</keyword>
<evidence type="ECO:0000256" key="2">
    <source>
        <dbReference type="ARBA" id="ARBA00008749"/>
    </source>
</evidence>
<dbReference type="GO" id="GO:0016020">
    <property type="term" value="C:membrane"/>
    <property type="evidence" value="ECO:0007669"/>
    <property type="project" value="UniProtKB-SubCell"/>
</dbReference>
<evidence type="ECO:0000256" key="7">
    <source>
        <dbReference type="ARBA" id="ARBA00023002"/>
    </source>
</evidence>
<evidence type="ECO:0000256" key="12">
    <source>
        <dbReference type="SAM" id="Coils"/>
    </source>
</evidence>
<evidence type="ECO:0000313" key="16">
    <source>
        <dbReference type="Proteomes" id="UP000032749"/>
    </source>
</evidence>
<gene>
    <name evidence="15" type="ORF">OLEAN_C15790</name>
</gene>
<dbReference type="Pfam" id="PF00487">
    <property type="entry name" value="FA_desaturase"/>
    <property type="match status" value="1"/>
</dbReference>
<dbReference type="InterPro" id="IPR005804">
    <property type="entry name" value="FA_desaturase_dom"/>
</dbReference>
<reference evidence="15 16" key="1">
    <citation type="journal article" date="2013" name="Nat. Commun.">
        <title>Genome sequence and functional genomic analysis of the oil-degrading bacterium Oleispira antarctica.</title>
        <authorList>
            <person name="Kube M."/>
            <person name="Chernikova T.N."/>
            <person name="Al-Ramahi Y."/>
            <person name="Beloqui A."/>
            <person name="Lopez-Cortez N."/>
            <person name="Guazzaroni M.E."/>
            <person name="Heipieper H.J."/>
            <person name="Klages S."/>
            <person name="Kotsyurbenko O.R."/>
            <person name="Langer I."/>
            <person name="Nechitaylo T.Y."/>
            <person name="Lunsdorf H."/>
            <person name="Fernandez M."/>
            <person name="Juarez S."/>
            <person name="Ciordia S."/>
            <person name="Singer A."/>
            <person name="Kagan O."/>
            <person name="Egorova O."/>
            <person name="Petit P.A."/>
            <person name="Stogios P."/>
            <person name="Kim Y."/>
            <person name="Tchigvintsev A."/>
            <person name="Flick R."/>
            <person name="Denaro R."/>
            <person name="Genovese M."/>
            <person name="Albar J.P."/>
            <person name="Reva O.N."/>
            <person name="Martinez-Gomariz M."/>
            <person name="Tran H."/>
            <person name="Ferrer M."/>
            <person name="Savchenko A."/>
            <person name="Yakunin A.F."/>
            <person name="Yakimov M.M."/>
            <person name="Golyshina O.V."/>
            <person name="Reinhardt R."/>
            <person name="Golyshin P.N."/>
        </authorList>
    </citation>
    <scope>NUCLEOTIDE SEQUENCE [LARGE SCALE GENOMIC DNA]</scope>
</reference>
<protein>
    <submittedName>
        <fullName evidence="15">Delta-9 fatty acid desaturase</fullName>
        <ecNumber evidence="15">1.14.19.1</ecNumber>
    </submittedName>
</protein>
<evidence type="ECO:0000259" key="14">
    <source>
        <dbReference type="Pfam" id="PF00487"/>
    </source>
</evidence>
<feature type="transmembrane region" description="Helical" evidence="13">
    <location>
        <begin position="40"/>
        <end position="59"/>
    </location>
</feature>
<dbReference type="CDD" id="cd03505">
    <property type="entry name" value="Delta9-FADS-like"/>
    <property type="match status" value="1"/>
</dbReference>
<keyword evidence="16" id="KW-1185">Reference proteome</keyword>
<evidence type="ECO:0000256" key="8">
    <source>
        <dbReference type="ARBA" id="ARBA00023004"/>
    </source>
</evidence>
<dbReference type="OrthoDB" id="19906at2"/>
<accession>R4YM42</accession>
<keyword evidence="5" id="KW-0276">Fatty acid metabolism</keyword>
<feature type="transmembrane region" description="Helical" evidence="13">
    <location>
        <begin position="12"/>
        <end position="34"/>
    </location>
</feature>
<dbReference type="EC" id="1.14.19.1" evidence="15"/>
<evidence type="ECO:0000256" key="10">
    <source>
        <dbReference type="ARBA" id="ARBA00023136"/>
    </source>
</evidence>
<dbReference type="PRINTS" id="PR00075">
    <property type="entry name" value="FACDDSATRASE"/>
</dbReference>
<comment type="similarity">
    <text evidence="2">Belongs to the fatty acid desaturase type 2 family.</text>
</comment>
<evidence type="ECO:0000256" key="9">
    <source>
        <dbReference type="ARBA" id="ARBA00023098"/>
    </source>
</evidence>
<feature type="transmembrane region" description="Helical" evidence="13">
    <location>
        <begin position="159"/>
        <end position="179"/>
    </location>
</feature>
<evidence type="ECO:0000256" key="13">
    <source>
        <dbReference type="SAM" id="Phobius"/>
    </source>
</evidence>
<evidence type="ECO:0000256" key="6">
    <source>
        <dbReference type="ARBA" id="ARBA00022989"/>
    </source>
</evidence>
<evidence type="ECO:0000313" key="15">
    <source>
        <dbReference type="EMBL" id="CCK75755.1"/>
    </source>
</evidence>
<dbReference type="KEGG" id="oai:OLEAN_C15790"/>
<organism evidence="15 16">
    <name type="scientific">Oleispira antarctica RB-8</name>
    <dbReference type="NCBI Taxonomy" id="698738"/>
    <lineage>
        <taxon>Bacteria</taxon>
        <taxon>Pseudomonadati</taxon>
        <taxon>Pseudomonadota</taxon>
        <taxon>Gammaproteobacteria</taxon>
        <taxon>Oceanospirillales</taxon>
        <taxon>Oceanospirillaceae</taxon>
        <taxon>Oleispira</taxon>
    </lineage>
</organism>
<dbReference type="InterPro" id="IPR015876">
    <property type="entry name" value="Acyl-CoA_DS"/>
</dbReference>
<proteinExistence type="inferred from homology"/>
<feature type="domain" description="Fatty acid desaturase" evidence="14">
    <location>
        <begin position="45"/>
        <end position="256"/>
    </location>
</feature>